<dbReference type="AlphaFoldDB" id="A0A1A8XQ13"/>
<dbReference type="Gene3D" id="3.90.1150.10">
    <property type="entry name" value="Aspartate Aminotransferase, domain 1"/>
    <property type="match status" value="1"/>
</dbReference>
<evidence type="ECO:0000256" key="5">
    <source>
        <dbReference type="ARBA" id="ARBA00022756"/>
    </source>
</evidence>
<dbReference type="InterPro" id="IPR015422">
    <property type="entry name" value="PyrdxlP-dep_Trfase_small"/>
</dbReference>
<dbReference type="InterPro" id="IPR015421">
    <property type="entry name" value="PyrdxlP-dep_Trfase_major"/>
</dbReference>
<dbReference type="GO" id="GO:0030170">
    <property type="term" value="F:pyridoxal phosphate binding"/>
    <property type="evidence" value="ECO:0007669"/>
    <property type="project" value="UniProtKB-UniRule"/>
</dbReference>
<comment type="pathway">
    <text evidence="2 8">Cofactor biosynthesis; biotin biosynthesis.</text>
</comment>
<dbReference type="UniPathway" id="UPA00078"/>
<gene>
    <name evidence="8 11" type="primary">bioF</name>
    <name evidence="11" type="ORF">ACCAA_410006</name>
</gene>
<dbReference type="STRING" id="1860102.ACCAA_410006"/>
<feature type="modified residue" description="N6-(pyridoxal phosphate)lysine" evidence="8 9">
    <location>
        <position position="238"/>
    </location>
</feature>
<dbReference type="InterPro" id="IPR022834">
    <property type="entry name" value="AONS_Proteobacteria"/>
</dbReference>
<keyword evidence="11" id="KW-0012">Acyltransferase</keyword>
<dbReference type="RefSeq" id="WP_186407601.1">
    <property type="nucleotide sequence ID" value="NZ_FLQX01000118.1"/>
</dbReference>
<comment type="function">
    <text evidence="8">Catalyzes the decarboxylative condensation of pimeloyl-[acyl-carrier protein] and L-alanine to produce 8-amino-7-oxononanoate (AON), [acyl-carrier protein], and carbon dioxide.</text>
</comment>
<keyword evidence="6 8" id="KW-0663">Pyridoxal phosphate</keyword>
<evidence type="ECO:0000256" key="4">
    <source>
        <dbReference type="ARBA" id="ARBA00022679"/>
    </source>
</evidence>
<dbReference type="PANTHER" id="PTHR13693">
    <property type="entry name" value="CLASS II AMINOTRANSFERASE/8-AMINO-7-OXONONANOATE SYNTHASE"/>
    <property type="match status" value="1"/>
</dbReference>
<keyword evidence="4 8" id="KW-0808">Transferase</keyword>
<keyword evidence="5 8" id="KW-0093">Biotin biosynthesis</keyword>
<comment type="cofactor">
    <cofactor evidence="1 8 9">
        <name>pyridoxal 5'-phosphate</name>
        <dbReference type="ChEBI" id="CHEBI:597326"/>
    </cofactor>
</comment>
<dbReference type="PANTHER" id="PTHR13693:SF100">
    <property type="entry name" value="8-AMINO-7-OXONONANOATE SYNTHASE"/>
    <property type="match status" value="1"/>
</dbReference>
<reference evidence="11 12" key="1">
    <citation type="submission" date="2016-06" db="EMBL/GenBank/DDBJ databases">
        <authorList>
            <person name="Kjaerup R.B."/>
            <person name="Dalgaard T.S."/>
            <person name="Juul-Madsen H.R."/>
        </authorList>
    </citation>
    <scope>NUCLEOTIDE SEQUENCE [LARGE SCALE GENOMIC DNA]</scope>
    <source>
        <strain evidence="11">3</strain>
    </source>
</reference>
<sequence>MIWNELQGELEALQRDGLWRQRRTLELPCGPQARVDGRELISFCSNDYLGLANDPALIEAACAGANAWGVGSGASHLVSGHLAPHAVLEEKLAAFTGFPRALLFSTGYLANLAIVPALVGRRDAVFADRLNHASLIDAVQLSRADSQRYPHGDLAALERLLTASPARRKLILTDAVFSMDGDLAPLPGLLALAERFDAWLVVDDAHGFGVLGEHGRGSLAHFGLPAARRLVLMGTLGKAAGAAGAFVAGDTTVIEWLEQRARTYIFTTASSPIVACALAASLDLISGGDARRDHLWRLTAQLRDGVSGLAELAGGLANTRWRLLPSPTAIQPLIIGDNHETLRIAGALYERGLWVPAIRPPTVPASSARLRISLTAAHSAQQVGRLVDALRELA</sequence>
<feature type="domain" description="Aminotransferase class I/classII large" evidence="10">
    <location>
        <begin position="39"/>
        <end position="390"/>
    </location>
</feature>
<feature type="binding site" evidence="8">
    <location>
        <position position="362"/>
    </location>
    <ligand>
        <name>substrate</name>
    </ligand>
</feature>
<evidence type="ECO:0000256" key="2">
    <source>
        <dbReference type="ARBA" id="ARBA00004746"/>
    </source>
</evidence>
<feature type="binding site" evidence="8">
    <location>
        <position position="178"/>
    </location>
    <ligand>
        <name>pyridoxal 5'-phosphate</name>
        <dbReference type="ChEBI" id="CHEBI:597326"/>
    </ligand>
</feature>
<evidence type="ECO:0000256" key="6">
    <source>
        <dbReference type="ARBA" id="ARBA00022898"/>
    </source>
</evidence>
<dbReference type="GO" id="GO:0009102">
    <property type="term" value="P:biotin biosynthetic process"/>
    <property type="evidence" value="ECO:0007669"/>
    <property type="project" value="UniProtKB-UniRule"/>
</dbReference>
<dbReference type="InterPro" id="IPR004839">
    <property type="entry name" value="Aminotransferase_I/II_large"/>
</dbReference>
<evidence type="ECO:0000256" key="1">
    <source>
        <dbReference type="ARBA" id="ARBA00001933"/>
    </source>
</evidence>
<feature type="binding site" evidence="8">
    <location>
        <position position="20"/>
    </location>
    <ligand>
        <name>substrate</name>
    </ligand>
</feature>
<dbReference type="GO" id="GO:0008710">
    <property type="term" value="F:8-amino-7-oxononanoate synthase activity"/>
    <property type="evidence" value="ECO:0007669"/>
    <property type="project" value="UniProtKB-UniRule"/>
</dbReference>
<dbReference type="HAMAP" id="MF_01693">
    <property type="entry name" value="BioF_aminotrans_2"/>
    <property type="match status" value="1"/>
</dbReference>
<proteinExistence type="inferred from homology"/>
<evidence type="ECO:0000259" key="10">
    <source>
        <dbReference type="Pfam" id="PF00155"/>
    </source>
</evidence>
<dbReference type="InterPro" id="IPR015424">
    <property type="entry name" value="PyrdxlP-dep_Trfase"/>
</dbReference>
<evidence type="ECO:0000313" key="12">
    <source>
        <dbReference type="Proteomes" id="UP000199169"/>
    </source>
</evidence>
<accession>A0A1A8XQ13</accession>
<dbReference type="NCBIfam" id="TIGR00858">
    <property type="entry name" value="bioF"/>
    <property type="match status" value="1"/>
</dbReference>
<dbReference type="SUPFAM" id="SSF53383">
    <property type="entry name" value="PLP-dependent transferases"/>
    <property type="match status" value="1"/>
</dbReference>
<feature type="binding site" evidence="8">
    <location>
        <position position="132"/>
    </location>
    <ligand>
        <name>substrate</name>
    </ligand>
</feature>
<feature type="binding site" evidence="8">
    <location>
        <position position="206"/>
    </location>
    <ligand>
        <name>pyridoxal 5'-phosphate</name>
        <dbReference type="ChEBI" id="CHEBI:597326"/>
    </ligand>
</feature>
<dbReference type="Pfam" id="PF00155">
    <property type="entry name" value="Aminotran_1_2"/>
    <property type="match status" value="1"/>
</dbReference>
<dbReference type="Proteomes" id="UP000199169">
    <property type="component" value="Unassembled WGS sequence"/>
</dbReference>
<protein>
    <recommendedName>
        <fullName evidence="8">8-amino-7-oxononanoate synthase</fullName>
        <shortName evidence="8">AONS</shortName>
        <ecNumber evidence="8">2.3.1.47</ecNumber>
    </recommendedName>
    <alternativeName>
        <fullName evidence="8">7-keto-8-amino-pelargonic acid synthase</fullName>
        <shortName evidence="8">7-KAP synthase</shortName>
        <shortName evidence="8">KAPA synthase</shortName>
    </alternativeName>
    <alternativeName>
        <fullName evidence="8">8-amino-7-ketopelargonate synthase</fullName>
    </alternativeName>
</protein>
<comment type="catalytic activity">
    <reaction evidence="7 8">
        <text>6-carboxyhexanoyl-[ACP] + L-alanine + H(+) = (8S)-8-amino-7-oxononanoate + holo-[ACP] + CO2</text>
        <dbReference type="Rhea" id="RHEA:42288"/>
        <dbReference type="Rhea" id="RHEA-COMP:9685"/>
        <dbReference type="Rhea" id="RHEA-COMP:9955"/>
        <dbReference type="ChEBI" id="CHEBI:15378"/>
        <dbReference type="ChEBI" id="CHEBI:16526"/>
        <dbReference type="ChEBI" id="CHEBI:57972"/>
        <dbReference type="ChEBI" id="CHEBI:64479"/>
        <dbReference type="ChEBI" id="CHEBI:78846"/>
        <dbReference type="ChEBI" id="CHEBI:149468"/>
        <dbReference type="EC" id="2.3.1.47"/>
    </reaction>
</comment>
<dbReference type="InterPro" id="IPR050087">
    <property type="entry name" value="AON_synthase_class-II"/>
</dbReference>
<comment type="subunit">
    <text evidence="3 8">Homodimer.</text>
</comment>
<feature type="binding site" evidence="8">
    <location>
        <begin position="107"/>
        <end position="108"/>
    </location>
    <ligand>
        <name>pyridoxal 5'-phosphate</name>
        <dbReference type="ChEBI" id="CHEBI:597326"/>
    </ligand>
</feature>
<evidence type="ECO:0000256" key="7">
    <source>
        <dbReference type="ARBA" id="ARBA00047715"/>
    </source>
</evidence>
<keyword evidence="12" id="KW-1185">Reference proteome</keyword>
<dbReference type="Gene3D" id="3.40.640.10">
    <property type="entry name" value="Type I PLP-dependent aspartate aminotransferase-like (Major domain)"/>
    <property type="match status" value="1"/>
</dbReference>
<evidence type="ECO:0000256" key="8">
    <source>
        <dbReference type="HAMAP-Rule" id="MF_01693"/>
    </source>
</evidence>
<dbReference type="EMBL" id="FLQX01000118">
    <property type="protein sequence ID" value="SBT07254.1"/>
    <property type="molecule type" value="Genomic_DNA"/>
</dbReference>
<name>A0A1A8XQ13_9PROT</name>
<dbReference type="EC" id="2.3.1.47" evidence="8"/>
<organism evidence="11 12">
    <name type="scientific">Candidatus Accumulibacter aalborgensis</name>
    <dbReference type="NCBI Taxonomy" id="1860102"/>
    <lineage>
        <taxon>Bacteria</taxon>
        <taxon>Pseudomonadati</taxon>
        <taxon>Pseudomonadota</taxon>
        <taxon>Betaproteobacteria</taxon>
        <taxon>Candidatus Accumulibacter</taxon>
    </lineage>
</organism>
<comment type="similarity">
    <text evidence="8">Belongs to the class-II pyridoxal-phosphate-dependent aminotransferase family. BioF subfamily.</text>
</comment>
<evidence type="ECO:0000256" key="3">
    <source>
        <dbReference type="ARBA" id="ARBA00011738"/>
    </source>
</evidence>
<feature type="binding site" evidence="8">
    <location>
        <position position="235"/>
    </location>
    <ligand>
        <name>pyridoxal 5'-phosphate</name>
        <dbReference type="ChEBI" id="CHEBI:597326"/>
    </ligand>
</feature>
<evidence type="ECO:0000313" key="11">
    <source>
        <dbReference type="EMBL" id="SBT07254.1"/>
    </source>
</evidence>
<dbReference type="InterPro" id="IPR004723">
    <property type="entry name" value="AONS_Archaea/Proteobacteria"/>
</dbReference>
<evidence type="ECO:0000256" key="9">
    <source>
        <dbReference type="PIRSR" id="PIRSR604723-51"/>
    </source>
</evidence>